<dbReference type="EMBL" id="MLAK01000786">
    <property type="protein sequence ID" value="OHT04634.1"/>
    <property type="molecule type" value="Genomic_DNA"/>
</dbReference>
<accession>A0A1J4K100</accession>
<evidence type="ECO:0000256" key="2">
    <source>
        <dbReference type="ARBA" id="ARBA00023015"/>
    </source>
</evidence>
<dbReference type="RefSeq" id="XP_068357770.1">
    <property type="nucleotide sequence ID" value="XM_068505806.1"/>
</dbReference>
<evidence type="ECO:0000313" key="9">
    <source>
        <dbReference type="EMBL" id="OHT04634.1"/>
    </source>
</evidence>
<dbReference type="GeneID" id="94840510"/>
<evidence type="ECO:0000256" key="5">
    <source>
        <dbReference type="RuleBase" id="RU003796"/>
    </source>
</evidence>
<dbReference type="InterPro" id="IPR036388">
    <property type="entry name" value="WH-like_DNA-bd_sf"/>
</dbReference>
<evidence type="ECO:0000256" key="6">
    <source>
        <dbReference type="SAM" id="MobiDB-lite"/>
    </source>
</evidence>
<dbReference type="VEuPathDB" id="TrichDB:TRFO_27846"/>
<dbReference type="GO" id="GO:0000981">
    <property type="term" value="F:DNA-binding transcription factor activity, RNA polymerase II-specific"/>
    <property type="evidence" value="ECO:0007669"/>
    <property type="project" value="TreeGrafter"/>
</dbReference>
<gene>
    <name evidence="9" type="ORF">TRFO_27846</name>
</gene>
<keyword evidence="2 5" id="KW-0805">Transcription regulation</keyword>
<dbReference type="Pfam" id="PF02319">
    <property type="entry name" value="WHD_E2F_TDP"/>
    <property type="match status" value="1"/>
</dbReference>
<keyword evidence="10" id="KW-1185">Reference proteome</keyword>
<comment type="similarity">
    <text evidence="1 5">Belongs to the E2F/DP family.</text>
</comment>
<dbReference type="PANTHER" id="PTHR12081:SF18">
    <property type="entry name" value="TRANSCRIPTION FACTOR E2F2-RELATED"/>
    <property type="match status" value="1"/>
</dbReference>
<sequence length="432" mass="49257">MNFLFNKPQQFYTFHCVPSSNIIQPQSISSNIPDFSLFSNINSNESLGGLKYSEFIPYEGSKHFGNFALKQIVHEPIQIGQISSIPGIQSLNFCNSCTTYANINEMLNNSKIIQANHMNQINPINSHLPLNLVNVPVNNINISHTSNPNDPNLSNNINNLPQMTNSKYFNQSAFSLYKTKKEQNEDLKTSIQQFVKEFENSPQKHQLISSLASKFRIKRRRLYDVINVLEAIGCCKRCELDSVQWCGRENIFNILEEIKKDKSVNNPSLKLCDLFTVPCCVGISSLTISFLLMFFALKQDRIDLRYVSHYFSRTTARYKTTLCKLYQICYILSAIGVTTRTSQVCEVILNHPYYNEDELSPTEVQSKGENNSNKASNLNSLDGSPTFSITSLLNHQKEEYNSTNYIELRRKELKDCFDEAEAEKNDTSDGSD</sequence>
<keyword evidence="7" id="KW-0812">Transmembrane</keyword>
<feature type="domain" description="E2F/DP family winged-helix DNA-binding" evidence="8">
    <location>
        <begin position="182"/>
        <end position="247"/>
    </location>
</feature>
<name>A0A1J4K100_9EUKA</name>
<evidence type="ECO:0000313" key="10">
    <source>
        <dbReference type="Proteomes" id="UP000179807"/>
    </source>
</evidence>
<evidence type="ECO:0000256" key="7">
    <source>
        <dbReference type="SAM" id="Phobius"/>
    </source>
</evidence>
<keyword evidence="7" id="KW-0472">Membrane</keyword>
<dbReference type="GO" id="GO:0000978">
    <property type="term" value="F:RNA polymerase II cis-regulatory region sequence-specific DNA binding"/>
    <property type="evidence" value="ECO:0007669"/>
    <property type="project" value="InterPro"/>
</dbReference>
<dbReference type="OrthoDB" id="5318at2759"/>
<protein>
    <recommendedName>
        <fullName evidence="8">E2F/DP family winged-helix DNA-binding domain-containing protein</fullName>
    </recommendedName>
</protein>
<keyword evidence="7" id="KW-1133">Transmembrane helix</keyword>
<dbReference type="PANTHER" id="PTHR12081">
    <property type="entry name" value="TRANSCRIPTION FACTOR E2F"/>
    <property type="match status" value="1"/>
</dbReference>
<proteinExistence type="inferred from homology"/>
<evidence type="ECO:0000259" key="8">
    <source>
        <dbReference type="SMART" id="SM01372"/>
    </source>
</evidence>
<dbReference type="GO" id="GO:0090575">
    <property type="term" value="C:RNA polymerase II transcription regulator complex"/>
    <property type="evidence" value="ECO:0007669"/>
    <property type="project" value="TreeGrafter"/>
</dbReference>
<feature type="transmembrane region" description="Helical" evidence="7">
    <location>
        <begin position="275"/>
        <end position="297"/>
    </location>
</feature>
<dbReference type="AlphaFoldDB" id="A0A1J4K100"/>
<dbReference type="InterPro" id="IPR015633">
    <property type="entry name" value="E2F"/>
</dbReference>
<reference evidence="9" key="1">
    <citation type="submission" date="2016-10" db="EMBL/GenBank/DDBJ databases">
        <authorList>
            <person name="Benchimol M."/>
            <person name="Almeida L.G."/>
            <person name="Vasconcelos A.T."/>
            <person name="Perreira-Neves A."/>
            <person name="Rosa I.A."/>
            <person name="Tasca T."/>
            <person name="Bogo M.R."/>
            <person name="de Souza W."/>
        </authorList>
    </citation>
    <scope>NUCLEOTIDE SEQUENCE [LARGE SCALE GENOMIC DNA]</scope>
    <source>
        <strain evidence="9">K</strain>
    </source>
</reference>
<dbReference type="FunFam" id="1.10.10.10:FF:000517">
    <property type="entry name" value="Uncharacterized protein"/>
    <property type="match status" value="1"/>
</dbReference>
<keyword evidence="4 5" id="KW-0804">Transcription</keyword>
<comment type="caution">
    <text evidence="9">The sequence shown here is derived from an EMBL/GenBank/DDBJ whole genome shotgun (WGS) entry which is preliminary data.</text>
</comment>
<evidence type="ECO:0000256" key="3">
    <source>
        <dbReference type="ARBA" id="ARBA00023125"/>
    </source>
</evidence>
<dbReference type="Proteomes" id="UP000179807">
    <property type="component" value="Unassembled WGS sequence"/>
</dbReference>
<dbReference type="InterPro" id="IPR036390">
    <property type="entry name" value="WH_DNA-bd_sf"/>
</dbReference>
<dbReference type="InterPro" id="IPR003316">
    <property type="entry name" value="E2F_WHTH_DNA-bd_dom"/>
</dbReference>
<organism evidence="9 10">
    <name type="scientific">Tritrichomonas foetus</name>
    <dbReference type="NCBI Taxonomy" id="1144522"/>
    <lineage>
        <taxon>Eukaryota</taxon>
        <taxon>Metamonada</taxon>
        <taxon>Parabasalia</taxon>
        <taxon>Tritrichomonadida</taxon>
        <taxon>Tritrichomonadidae</taxon>
        <taxon>Tritrichomonas</taxon>
    </lineage>
</organism>
<evidence type="ECO:0000256" key="4">
    <source>
        <dbReference type="ARBA" id="ARBA00023163"/>
    </source>
</evidence>
<dbReference type="SMART" id="SM01372">
    <property type="entry name" value="E2F_TDP"/>
    <property type="match status" value="1"/>
</dbReference>
<keyword evidence="3 5" id="KW-0238">DNA-binding</keyword>
<dbReference type="Gene3D" id="1.10.10.10">
    <property type="entry name" value="Winged helix-like DNA-binding domain superfamily/Winged helix DNA-binding domain"/>
    <property type="match status" value="1"/>
</dbReference>
<evidence type="ECO:0000256" key="1">
    <source>
        <dbReference type="ARBA" id="ARBA00010940"/>
    </source>
</evidence>
<feature type="compositionally biased region" description="Low complexity" evidence="6">
    <location>
        <begin position="370"/>
        <end position="381"/>
    </location>
</feature>
<dbReference type="SUPFAM" id="SSF46785">
    <property type="entry name" value="Winged helix' DNA-binding domain"/>
    <property type="match status" value="1"/>
</dbReference>
<comment type="subcellular location">
    <subcellularLocation>
        <location evidence="5">Nucleus</location>
    </subcellularLocation>
</comment>
<keyword evidence="5" id="KW-0539">Nucleus</keyword>
<feature type="region of interest" description="Disordered" evidence="6">
    <location>
        <begin position="359"/>
        <end position="382"/>
    </location>
</feature>